<organism evidence="2 3">
    <name type="scientific">Candidatus Paralactobacillus gallistercoris</name>
    <dbReference type="NCBI Taxonomy" id="2838724"/>
    <lineage>
        <taxon>Bacteria</taxon>
        <taxon>Bacillati</taxon>
        <taxon>Bacillota</taxon>
        <taxon>Bacilli</taxon>
        <taxon>Lactobacillales</taxon>
        <taxon>Lactobacillaceae</taxon>
        <taxon>Lactobacillus</taxon>
    </lineage>
</organism>
<sequence length="349" mass="41182">MIENDLMKYMLCLFAQQPRRANALQYILIGKRTSSNLFAALRYHCLSLLQIDPNLNINYFKNSVDQLVDQHYLRITEKGYYQLTAEGQLYQEQINLPQPTHYDGRWMRQFNLMKNVVSLSIQVISQVKHQQHNYVPLINDLQTQWRVKHWFHQIKHFDNWQQLFVNELTLILSKLPAKYADLLANRFTGYQTVGLPLRQLTTFYHLSLPAMQVMVLDAWAAFWQIARQYQQQLPLLSLLLPPVQYLTDNVAQTVTQFRDNHLSIAQISNYRHLQPSTIREHLLEAAIITPFLLKDVHLGTAQQLQQLQEAWDNNQLCDYHPLLSSGLSFFQIRFFHIQRLTANDYNKTN</sequence>
<proteinExistence type="predicted"/>
<evidence type="ECO:0000313" key="2">
    <source>
        <dbReference type="EMBL" id="MBU3851669.1"/>
    </source>
</evidence>
<evidence type="ECO:0000259" key="1">
    <source>
        <dbReference type="Pfam" id="PF14493"/>
    </source>
</evidence>
<dbReference type="EMBL" id="JAHLFS010000043">
    <property type="protein sequence ID" value="MBU3851669.1"/>
    <property type="molecule type" value="Genomic_DNA"/>
</dbReference>
<dbReference type="Proteomes" id="UP000777303">
    <property type="component" value="Unassembled WGS sequence"/>
</dbReference>
<accession>A0A948WZK0</accession>
<name>A0A948WZK0_9LACO</name>
<comment type="caution">
    <text evidence="2">The sequence shown here is derived from an EMBL/GenBank/DDBJ whole genome shotgun (WGS) entry which is preliminary data.</text>
</comment>
<feature type="domain" description="Helicase Helix-turn-helix" evidence="1">
    <location>
        <begin position="251"/>
        <end position="335"/>
    </location>
</feature>
<dbReference type="InterPro" id="IPR029491">
    <property type="entry name" value="Helicase_HTH"/>
</dbReference>
<protein>
    <submittedName>
        <fullName evidence="2">Helix-turn-helix domain-containing protein</fullName>
    </submittedName>
</protein>
<reference evidence="2" key="2">
    <citation type="submission" date="2021-04" db="EMBL/GenBank/DDBJ databases">
        <authorList>
            <person name="Gilroy R."/>
        </authorList>
    </citation>
    <scope>NUCLEOTIDE SEQUENCE</scope>
    <source>
        <strain evidence="2">F6-6636</strain>
    </source>
</reference>
<gene>
    <name evidence="2" type="ORF">H9901_03115</name>
</gene>
<reference evidence="2" key="1">
    <citation type="journal article" date="2021" name="PeerJ">
        <title>Extensive microbial diversity within the chicken gut microbiome revealed by metagenomics and culture.</title>
        <authorList>
            <person name="Gilroy R."/>
            <person name="Ravi A."/>
            <person name="Getino M."/>
            <person name="Pursley I."/>
            <person name="Horton D.L."/>
            <person name="Alikhan N.F."/>
            <person name="Baker D."/>
            <person name="Gharbi K."/>
            <person name="Hall N."/>
            <person name="Watson M."/>
            <person name="Adriaenssens E.M."/>
            <person name="Foster-Nyarko E."/>
            <person name="Jarju S."/>
            <person name="Secka A."/>
            <person name="Antonio M."/>
            <person name="Oren A."/>
            <person name="Chaudhuri R.R."/>
            <person name="La Ragione R."/>
            <person name="Hildebrand F."/>
            <person name="Pallen M.J."/>
        </authorList>
    </citation>
    <scope>NUCLEOTIDE SEQUENCE</scope>
    <source>
        <strain evidence="2">F6-6636</strain>
    </source>
</reference>
<dbReference type="AlphaFoldDB" id="A0A948WZK0"/>
<dbReference type="Pfam" id="PF14493">
    <property type="entry name" value="HTH_40"/>
    <property type="match status" value="1"/>
</dbReference>
<evidence type="ECO:0000313" key="3">
    <source>
        <dbReference type="Proteomes" id="UP000777303"/>
    </source>
</evidence>